<dbReference type="SMR" id="F8WED8"/>
<proteinExistence type="evidence at protein level"/>
<dbReference type="Proteomes" id="UP000005640">
    <property type="component" value="Chromosome 22"/>
</dbReference>
<evidence type="ECO:0000313" key="2">
    <source>
        <dbReference type="Ensembl" id="ENSP00000388888.1"/>
    </source>
</evidence>
<keyword evidence="4 5" id="KW-1267">Proteomics identification</keyword>
<dbReference type="OpenTargets" id="ENSG00000100003"/>
<name>F8WED8_HUMAN</name>
<dbReference type="HGNC" id="HGNC:10699">
    <property type="gene designation" value="SEC14L2"/>
</dbReference>
<reference evidence="2" key="4">
    <citation type="submission" date="2025-08" db="UniProtKB">
        <authorList>
            <consortium name="Ensembl"/>
        </authorList>
    </citation>
    <scope>IDENTIFICATION</scope>
</reference>
<dbReference type="OrthoDB" id="1434354at2759"/>
<dbReference type="EMBL" id="AC004832">
    <property type="status" value="NOT_ANNOTATED_CDS"/>
    <property type="molecule type" value="Genomic_DNA"/>
</dbReference>
<organism evidence="2 3">
    <name type="scientific">Homo sapiens</name>
    <name type="common">Human</name>
    <dbReference type="NCBI Taxonomy" id="9606"/>
    <lineage>
        <taxon>Eukaryota</taxon>
        <taxon>Metazoa</taxon>
        <taxon>Chordata</taxon>
        <taxon>Craniata</taxon>
        <taxon>Vertebrata</taxon>
        <taxon>Euteleostomi</taxon>
        <taxon>Mammalia</taxon>
        <taxon>Eutheria</taxon>
        <taxon>Euarchontoglires</taxon>
        <taxon>Primates</taxon>
        <taxon>Haplorrhini</taxon>
        <taxon>Catarrhini</taxon>
        <taxon>Hominidae</taxon>
        <taxon>Homo</taxon>
    </lineage>
</organism>
<reference evidence="2" key="5">
    <citation type="submission" date="2025-09" db="UniProtKB">
        <authorList>
            <consortium name="Ensembl"/>
        </authorList>
    </citation>
    <scope>IDENTIFICATION</scope>
</reference>
<dbReference type="EMBL" id="KF511442">
    <property type="status" value="NOT_ANNOTATED_CDS"/>
    <property type="molecule type" value="Genomic_DNA"/>
</dbReference>
<dbReference type="HOGENOM" id="CLU_3067975_0_0_1"/>
<evidence type="ECO:0007829" key="5">
    <source>
        <dbReference type="ProteomicsDB" id="F8WED8"/>
    </source>
</evidence>
<feature type="compositionally biased region" description="Polar residues" evidence="1">
    <location>
        <begin position="33"/>
        <end position="53"/>
    </location>
</feature>
<protein>
    <submittedName>
        <fullName evidence="2">SEC14 like lipid binding 2</fullName>
    </submittedName>
</protein>
<dbReference type="UCSC" id="uc062dcq.1">
    <property type="organism name" value="human"/>
</dbReference>
<keyword evidence="3" id="KW-1185">Reference proteome</keyword>
<dbReference type="VEuPathDB" id="HostDB:ENSG00000100003"/>
<dbReference type="ProteomicsDB" id="31806"/>
<dbReference type="MassIVE" id="F8WED8"/>
<dbReference type="ChiTaRS" id="SEC14L2">
    <property type="organism name" value="human"/>
</dbReference>
<dbReference type="Ensembl" id="ENST00000452649.1">
    <property type="protein sequence ID" value="ENSP00000388888.1"/>
    <property type="gene ID" value="ENSG00000100003.18"/>
</dbReference>
<dbReference type="AlphaFoldDB" id="F8WED8"/>
<feature type="region of interest" description="Disordered" evidence="1">
    <location>
        <begin position="1"/>
        <end position="53"/>
    </location>
</feature>
<evidence type="ECO:0007829" key="4">
    <source>
        <dbReference type="PeptideAtlas" id="F8WED8"/>
    </source>
</evidence>
<dbReference type="Bgee" id="ENSG00000100003">
    <property type="expression patterns" value="Expressed in right lobe of liver and 133 other cell types or tissues"/>
</dbReference>
<evidence type="ECO:0000256" key="1">
    <source>
        <dbReference type="SAM" id="MobiDB-lite"/>
    </source>
</evidence>
<gene>
    <name evidence="2" type="primary">SEC14L2</name>
</gene>
<reference evidence="2 3" key="2">
    <citation type="journal article" date="2004" name="Nature">
        <title>Finishing the euchromatic sequence of the human genome.</title>
        <authorList>
            <consortium name="International Human Genome Sequencing Consortium"/>
        </authorList>
    </citation>
    <scope>NUCLEOTIDE SEQUENCE [LARGE SCALE GENOMIC DNA]</scope>
</reference>
<reference evidence="2 3" key="1">
    <citation type="journal article" date="2001" name="Nature">
        <title>Initial sequencing and analysis of the human genome.</title>
        <authorList>
            <consortium name="International Human Genome Sequencing Consortium"/>
            <person name="Lander E.S."/>
            <person name="Linton L.M."/>
            <person name="Birren B."/>
            <person name="Nusbaum C."/>
            <person name="Zody M.C."/>
            <person name="Baldwin J."/>
            <person name="Devon K."/>
            <person name="Dewar K."/>
            <person name="Doyle M."/>
            <person name="FitzHugh W."/>
            <person name="Funke R."/>
            <person name="Gage D."/>
            <person name="Harris K."/>
            <person name="Heaford A."/>
            <person name="Howland J."/>
            <person name="Kann L."/>
            <person name="Lehoczky J."/>
            <person name="LeVine R."/>
            <person name="McEwan P."/>
            <person name="McKernan K."/>
            <person name="Meldrim J."/>
            <person name="Mesirov J.P."/>
            <person name="Miranda C."/>
            <person name="Morris W."/>
            <person name="Naylor J."/>
            <person name="Raymond C."/>
            <person name="Rosetti M."/>
            <person name="Santos R."/>
            <person name="Sheridan A."/>
            <person name="Sougnez C."/>
            <person name="Stange-Thomann N."/>
            <person name="Stojanovic N."/>
            <person name="Subramanian A."/>
            <person name="Wyman D."/>
            <person name="Rogers J."/>
            <person name="Sulston J."/>
            <person name="Ainscough R."/>
            <person name="Beck S."/>
            <person name="Bentley D."/>
            <person name="Burton J."/>
            <person name="Clee C."/>
            <person name="Carter N."/>
            <person name="Coulson A."/>
            <person name="Deadman R."/>
            <person name="Deloukas P."/>
            <person name="Dunham A."/>
            <person name="Dunham I."/>
            <person name="Durbin R."/>
            <person name="French L."/>
            <person name="Grafham D."/>
            <person name="Gregory S."/>
            <person name="Hubbard T."/>
            <person name="Humphray S."/>
            <person name="Hunt A."/>
            <person name="Jones M."/>
            <person name="Lloyd C."/>
            <person name="McMurray A."/>
            <person name="Matthews L."/>
            <person name="Mercer S."/>
            <person name="Milne S."/>
            <person name="Mullikin J.C."/>
            <person name="Mungall A."/>
            <person name="Plumb R."/>
            <person name="Ross M."/>
            <person name="Shownkeen R."/>
            <person name="Sims S."/>
            <person name="Waterston R.H."/>
            <person name="Wilson R.K."/>
            <person name="Hillier L.W."/>
            <person name="McPherson J.D."/>
            <person name="Marra M.A."/>
            <person name="Mardis E.R."/>
            <person name="Fulton L.A."/>
            <person name="Chinwalla A.T."/>
            <person name="Pepin K.H."/>
            <person name="Gish W.R."/>
            <person name="Chissoe S.L."/>
            <person name="Wendl M.C."/>
            <person name="Delehaunty K.D."/>
            <person name="Miner T.L."/>
            <person name="Delehaunty A."/>
            <person name="Kramer J.B."/>
            <person name="Cook L.L."/>
            <person name="Fulton R.S."/>
            <person name="Johnson D.L."/>
            <person name="Minx P.J."/>
            <person name="Clifton S.W."/>
            <person name="Hawkins T."/>
            <person name="Branscomb E."/>
            <person name="Predki P."/>
            <person name="Richardson P."/>
            <person name="Wenning S."/>
            <person name="Slezak T."/>
            <person name="Doggett N."/>
            <person name="Cheng J.F."/>
            <person name="Olsen A."/>
            <person name="Lucas S."/>
            <person name="Elkin C."/>
            <person name="Uberbacher E."/>
            <person name="Frazier M."/>
            <person name="Gibbs R.A."/>
            <person name="Muzny D.M."/>
            <person name="Scherer S.E."/>
            <person name="Bouck J.B."/>
            <person name="Sodergren E.J."/>
            <person name="Worley K.C."/>
            <person name="Rives C.M."/>
            <person name="Gorrell J.H."/>
            <person name="Metzker M.L."/>
            <person name="Naylor S.L."/>
            <person name="Kucherlapati R.S."/>
            <person name="Nelson D.L."/>
            <person name="Weinstock G.M."/>
            <person name="Sakaki Y."/>
            <person name="Fujiyama A."/>
            <person name="Hattori M."/>
            <person name="Yada T."/>
            <person name="Toyoda A."/>
            <person name="Itoh T."/>
            <person name="Kawagoe C."/>
            <person name="Watanabe H."/>
            <person name="Totoki Y."/>
            <person name="Taylor T."/>
            <person name="Weissenbach J."/>
            <person name="Heilig R."/>
            <person name="Saurin W."/>
            <person name="Artiguenave F."/>
            <person name="Brottier P."/>
            <person name="Bruls T."/>
            <person name="Pelletier E."/>
            <person name="Robert C."/>
            <person name="Wincker P."/>
            <person name="Smith D.R."/>
            <person name="Doucette-Stamm L."/>
            <person name="Rubenfield M."/>
            <person name="Weinstock K."/>
            <person name="Lee H.M."/>
            <person name="Dubois J."/>
            <person name="Rosenthal A."/>
            <person name="Platzer M."/>
            <person name="Nyakatura G."/>
            <person name="Taudien S."/>
            <person name="Rump A."/>
            <person name="Yang H."/>
            <person name="Yu J."/>
            <person name="Wang J."/>
            <person name="Huang G."/>
            <person name="Gu J."/>
            <person name="Hood L."/>
            <person name="Rowen L."/>
            <person name="Madan A."/>
            <person name="Qin S."/>
            <person name="Davis R.W."/>
            <person name="Federspiel N.A."/>
            <person name="Abola A.P."/>
            <person name="Proctor M.J."/>
            <person name="Myers R.M."/>
            <person name="Schmutz J."/>
            <person name="Dickson M."/>
            <person name="Grimwood J."/>
            <person name="Cox D.R."/>
            <person name="Olson M.V."/>
            <person name="Kaul R."/>
            <person name="Raymond C."/>
            <person name="Shimizu N."/>
            <person name="Kawasaki K."/>
            <person name="Minoshima S."/>
            <person name="Evans G.A."/>
            <person name="Athanasiou M."/>
            <person name="Schultz R."/>
            <person name="Roe B.A."/>
            <person name="Chen F."/>
            <person name="Pan H."/>
            <person name="Ramser J."/>
            <person name="Lehrach H."/>
            <person name="Reinhardt R."/>
            <person name="McCombie W.R."/>
            <person name="de la Bastide M."/>
            <person name="Dedhia N."/>
            <person name="Blocker H."/>
            <person name="Hornischer K."/>
            <person name="Nordsiek G."/>
            <person name="Agarwala R."/>
            <person name="Aravind L."/>
            <person name="Bailey J.A."/>
            <person name="Bateman A."/>
            <person name="Batzoglou S."/>
            <person name="Birney E."/>
            <person name="Bork P."/>
            <person name="Brown D.G."/>
            <person name="Burge C.B."/>
            <person name="Cerutti L."/>
            <person name="Chen H.C."/>
            <person name="Church D."/>
            <person name="Clamp M."/>
            <person name="Copley R.R."/>
            <person name="Doerks T."/>
            <person name="Eddy S.R."/>
            <person name="Eichler E.E."/>
            <person name="Furey T.S."/>
            <person name="Galagan J."/>
            <person name="Gilbert J.G."/>
            <person name="Harmon C."/>
            <person name="Hayashizaki Y."/>
            <person name="Haussler D."/>
            <person name="Hermjakob H."/>
            <person name="Hokamp K."/>
            <person name="Jang W."/>
            <person name="Johnson L.S."/>
            <person name="Jones T.A."/>
            <person name="Kasif S."/>
            <person name="Kaspryzk A."/>
            <person name="Kennedy S."/>
            <person name="Kent W.J."/>
            <person name="Kitts P."/>
            <person name="Koonin E.V."/>
            <person name="Korf I."/>
            <person name="Kulp D."/>
            <person name="Lancet D."/>
            <person name="Lowe T.M."/>
            <person name="McLysaght A."/>
            <person name="Mikkelsen T."/>
            <person name="Moran J.V."/>
            <person name="Mulder N."/>
            <person name="Pollara V.J."/>
            <person name="Ponting C.P."/>
            <person name="Schuler G."/>
            <person name="Schultz J."/>
            <person name="Slater G."/>
            <person name="Smit A.F."/>
            <person name="Stupka E."/>
            <person name="Szustakowski J."/>
            <person name="Thierry-Mieg D."/>
            <person name="Thierry-Mieg J."/>
            <person name="Wagner L."/>
            <person name="Wallis J."/>
            <person name="Wheeler R."/>
            <person name="Williams A."/>
            <person name="Wolf Y.I."/>
            <person name="Wolfe K.H."/>
            <person name="Yang S.P."/>
            <person name="Yeh R.F."/>
            <person name="Collins F."/>
            <person name="Guyer M.S."/>
            <person name="Peterson J."/>
            <person name="Felsenfeld A."/>
            <person name="Wetterstrand K.A."/>
            <person name="Patrinos A."/>
            <person name="Morgan M.J."/>
            <person name="de Jong P."/>
            <person name="Catanese J.J."/>
            <person name="Osoegawa K."/>
            <person name="Shizuya H."/>
            <person name="Choi S."/>
            <person name="Chen Y.J."/>
        </authorList>
    </citation>
    <scope>NUCLEOTIDE SEQUENCE [LARGE SCALE GENOMIC DNA]</scope>
</reference>
<dbReference type="ExpressionAtlas" id="F8WED8">
    <property type="expression patterns" value="baseline and differential"/>
</dbReference>
<dbReference type="GeneTree" id="ENSGT00940000160650"/>
<accession>F8WED8</accession>
<sequence length="53" mass="5741">MSGRVGDLSPRQKEALAKPEASTCRSRRPCSGSMWSSESKRTLTTSLAGSLQR</sequence>
<evidence type="ECO:0000313" key="3">
    <source>
        <dbReference type="Proteomes" id="UP000005640"/>
    </source>
</evidence>
<reference evidence="2 3" key="3">
    <citation type="journal article" date="2008" name="Genome Biol.">
        <title>Finishing the finished human chromosome 22 sequence.</title>
        <authorList>
            <person name="Cole C.G."/>
            <person name="McCann O.T."/>
            <person name="Collins J.E."/>
            <person name="Oliver K."/>
            <person name="Willey D."/>
            <person name="Gribble S.M."/>
            <person name="Yang F."/>
            <person name="McLaren K."/>
            <person name="Rogers J."/>
            <person name="Ning Z."/>
            <person name="Beare D.M."/>
            <person name="Dunham I."/>
        </authorList>
    </citation>
    <scope>NUCLEOTIDE SEQUENCE [LARGE SCALE GENOMIC DNA]</scope>
</reference>